<sequence>MQDWCFADEISEQLHLTPTIKVSLPDCSVFSVTTCLLQRPTSQVKRILAHLLPVVSPTLDPLQCAYRPNIGVEDA</sequence>
<evidence type="ECO:0000313" key="2">
    <source>
        <dbReference type="EMBL" id="CAL1595427.1"/>
    </source>
</evidence>
<keyword evidence="3" id="KW-1185">Reference proteome</keyword>
<evidence type="ECO:0000313" key="3">
    <source>
        <dbReference type="Proteomes" id="UP001497482"/>
    </source>
</evidence>
<organism evidence="2 3">
    <name type="scientific">Knipowitschia caucasica</name>
    <name type="common">Caucasian dwarf goby</name>
    <name type="synonym">Pomatoschistus caucasicus</name>
    <dbReference type="NCBI Taxonomy" id="637954"/>
    <lineage>
        <taxon>Eukaryota</taxon>
        <taxon>Metazoa</taxon>
        <taxon>Chordata</taxon>
        <taxon>Craniata</taxon>
        <taxon>Vertebrata</taxon>
        <taxon>Euteleostomi</taxon>
        <taxon>Actinopterygii</taxon>
        <taxon>Neopterygii</taxon>
        <taxon>Teleostei</taxon>
        <taxon>Neoteleostei</taxon>
        <taxon>Acanthomorphata</taxon>
        <taxon>Gobiaria</taxon>
        <taxon>Gobiiformes</taxon>
        <taxon>Gobioidei</taxon>
        <taxon>Gobiidae</taxon>
        <taxon>Gobiinae</taxon>
        <taxon>Knipowitschia</taxon>
    </lineage>
</organism>
<dbReference type="EMBL" id="OZ035839">
    <property type="protein sequence ID" value="CAL1586791.1"/>
    <property type="molecule type" value="Genomic_DNA"/>
</dbReference>
<gene>
    <name evidence="1" type="ORF">KC01_LOCUS16783</name>
    <name evidence="2" type="ORF">KC01_LOCUS24234</name>
</gene>
<proteinExistence type="predicted"/>
<protein>
    <submittedName>
        <fullName evidence="2">Uncharacterized protein</fullName>
    </submittedName>
</protein>
<accession>A0AAV2KZI5</accession>
<reference evidence="2 3" key="1">
    <citation type="submission" date="2024-04" db="EMBL/GenBank/DDBJ databases">
        <authorList>
            <person name="Waldvogel A.-M."/>
            <person name="Schoenle A."/>
        </authorList>
    </citation>
    <scope>NUCLEOTIDE SEQUENCE [LARGE SCALE GENOMIC DNA]</scope>
</reference>
<evidence type="ECO:0000313" key="1">
    <source>
        <dbReference type="EMBL" id="CAL1586791.1"/>
    </source>
</evidence>
<name>A0AAV2KZI5_KNICA</name>
<dbReference type="Proteomes" id="UP001497482">
    <property type="component" value="Chromosome 20"/>
</dbReference>
<dbReference type="AlphaFoldDB" id="A0AAV2KZI5"/>
<dbReference type="Proteomes" id="UP001497482">
    <property type="component" value="Chromosome 17"/>
</dbReference>
<dbReference type="EMBL" id="OZ035842">
    <property type="protein sequence ID" value="CAL1595427.1"/>
    <property type="molecule type" value="Genomic_DNA"/>
</dbReference>